<feature type="transmembrane region" description="Helical" evidence="6">
    <location>
        <begin position="110"/>
        <end position="130"/>
    </location>
</feature>
<feature type="transmembrane region" description="Helical" evidence="6">
    <location>
        <begin position="375"/>
        <end position="397"/>
    </location>
</feature>
<dbReference type="PANTHER" id="PTHR23506:SF23">
    <property type="entry name" value="GH10249P"/>
    <property type="match status" value="1"/>
</dbReference>
<keyword evidence="8" id="KW-0614">Plasmid</keyword>
<dbReference type="GO" id="GO:0022857">
    <property type="term" value="F:transmembrane transporter activity"/>
    <property type="evidence" value="ECO:0007669"/>
    <property type="project" value="InterPro"/>
</dbReference>
<feature type="transmembrane region" description="Helical" evidence="6">
    <location>
        <begin position="167"/>
        <end position="190"/>
    </location>
</feature>
<evidence type="ECO:0000259" key="7">
    <source>
        <dbReference type="PROSITE" id="PS50850"/>
    </source>
</evidence>
<name>W0JWP8_9EURY</name>
<feature type="transmembrane region" description="Helical" evidence="6">
    <location>
        <begin position="39"/>
        <end position="57"/>
    </location>
</feature>
<evidence type="ECO:0000256" key="1">
    <source>
        <dbReference type="ARBA" id="ARBA00004141"/>
    </source>
</evidence>
<keyword evidence="4 6" id="KW-1133">Transmembrane helix</keyword>
<dbReference type="InterPro" id="IPR020846">
    <property type="entry name" value="MFS_dom"/>
</dbReference>
<dbReference type="InterPro" id="IPR011701">
    <property type="entry name" value="MFS"/>
</dbReference>
<dbReference type="SUPFAM" id="SSF103473">
    <property type="entry name" value="MFS general substrate transporter"/>
    <property type="match status" value="1"/>
</dbReference>
<evidence type="ECO:0000313" key="8">
    <source>
        <dbReference type="EMBL" id="AHG01478.1"/>
    </source>
</evidence>
<feature type="transmembrane region" description="Helical" evidence="6">
    <location>
        <begin position="12"/>
        <end position="33"/>
    </location>
</feature>
<accession>W0JWP8</accession>
<feature type="transmembrane region" description="Helical" evidence="6">
    <location>
        <begin position="308"/>
        <end position="328"/>
    </location>
</feature>
<dbReference type="InterPro" id="IPR036259">
    <property type="entry name" value="MFS_trans_sf"/>
</dbReference>
<feature type="domain" description="Major facilitator superfamily (MFS) profile" evidence="7">
    <location>
        <begin position="11"/>
        <end position="404"/>
    </location>
</feature>
<dbReference type="GO" id="GO:0016020">
    <property type="term" value="C:membrane"/>
    <property type="evidence" value="ECO:0007669"/>
    <property type="project" value="UniProtKB-SubCell"/>
</dbReference>
<feature type="transmembrane region" description="Helical" evidence="6">
    <location>
        <begin position="283"/>
        <end position="302"/>
    </location>
</feature>
<reference evidence="8 9" key="1">
    <citation type="submission" date="2014-01" db="EMBL/GenBank/DDBJ databases">
        <authorList>
            <consortium name="DOE Joint Genome Institute"/>
            <person name="Anderson I."/>
            <person name="Huntemann M."/>
            <person name="Han J."/>
            <person name="Chen A."/>
            <person name="Kyrpides N."/>
            <person name="Mavromatis K."/>
            <person name="Markowitz V."/>
            <person name="Palaniappan K."/>
            <person name="Ivanova N."/>
            <person name="Schaumberg A."/>
            <person name="Pati A."/>
            <person name="Liolios K."/>
            <person name="Nordberg H.P."/>
            <person name="Cantor M.N."/>
            <person name="Hua S.X."/>
            <person name="Woyke T."/>
        </authorList>
    </citation>
    <scope>NUCLEOTIDE SEQUENCE [LARGE SCALE GENOMIC DNA]</scope>
    <source>
        <strain evidence="8 9">XH-48</strain>
        <plasmid evidence="9">1</plasmid>
    </source>
</reference>
<gene>
    <name evidence="8" type="ORF">HALLA_03555</name>
</gene>
<dbReference type="OrthoDB" id="177106at2157"/>
<keyword evidence="2" id="KW-0813">Transport</keyword>
<organism evidence="8 9">
    <name type="scientific">Halostagnicola larsenii XH-48</name>
    <dbReference type="NCBI Taxonomy" id="797299"/>
    <lineage>
        <taxon>Archaea</taxon>
        <taxon>Methanobacteriati</taxon>
        <taxon>Methanobacteriota</taxon>
        <taxon>Stenosarchaea group</taxon>
        <taxon>Halobacteria</taxon>
        <taxon>Halobacteriales</taxon>
        <taxon>Natrialbaceae</taxon>
        <taxon>Halostagnicola</taxon>
    </lineage>
</organism>
<protein>
    <submittedName>
        <fullName evidence="8">MFS transporter</fullName>
    </submittedName>
</protein>
<keyword evidence="9" id="KW-1185">Reference proteome</keyword>
<geneLocation type="plasmid" evidence="8">
    <name>unnamed</name>
</geneLocation>
<dbReference type="KEGG" id="hlr:HALLA_03555"/>
<dbReference type="GeneID" id="25146883"/>
<keyword evidence="3 6" id="KW-0812">Transmembrane</keyword>
<dbReference type="Proteomes" id="UP000019024">
    <property type="component" value="Plasmid unnamed"/>
</dbReference>
<comment type="subcellular location">
    <subcellularLocation>
        <location evidence="1">Membrane</location>
        <topology evidence="1">Multi-pass membrane protein</topology>
    </subcellularLocation>
</comment>
<feature type="transmembrane region" description="Helical" evidence="6">
    <location>
        <begin position="211"/>
        <end position="238"/>
    </location>
</feature>
<dbReference type="HOGENOM" id="CLU_641944_0_0_2"/>
<dbReference type="PROSITE" id="PS50850">
    <property type="entry name" value="MFS"/>
    <property type="match status" value="1"/>
</dbReference>
<evidence type="ECO:0000313" key="9">
    <source>
        <dbReference type="Proteomes" id="UP000019024"/>
    </source>
</evidence>
<feature type="transmembrane region" description="Helical" evidence="6">
    <location>
        <begin position="78"/>
        <end position="95"/>
    </location>
</feature>
<evidence type="ECO:0000256" key="6">
    <source>
        <dbReference type="SAM" id="Phobius"/>
    </source>
</evidence>
<evidence type="ECO:0000256" key="2">
    <source>
        <dbReference type="ARBA" id="ARBA00022448"/>
    </source>
</evidence>
<dbReference type="Pfam" id="PF07690">
    <property type="entry name" value="MFS_1"/>
    <property type="match status" value="1"/>
</dbReference>
<evidence type="ECO:0000256" key="5">
    <source>
        <dbReference type="ARBA" id="ARBA00023136"/>
    </source>
</evidence>
<dbReference type="eggNOG" id="arCOG00130">
    <property type="taxonomic scope" value="Archaea"/>
</dbReference>
<evidence type="ECO:0000256" key="4">
    <source>
        <dbReference type="ARBA" id="ARBA00022989"/>
    </source>
</evidence>
<dbReference type="Gene3D" id="1.20.1250.20">
    <property type="entry name" value="MFS general substrate transporter like domains"/>
    <property type="match status" value="1"/>
</dbReference>
<dbReference type="PANTHER" id="PTHR23506">
    <property type="entry name" value="GH10249P"/>
    <property type="match status" value="1"/>
</dbReference>
<sequence length="406" mass="40311">MWTRGFGVPSAVIAVLLSTFFLGFGGGVVFPILPNLGAVVGIAPFVVGIILSANRIVRLLANAPVGVVVDRIGTRKPFVVGVGLETIATLGYLIALESGRPALWFTGARVLWGLGSAFVLAAAYTIAADVCDPESRGQTMSIVRGGTSMGFPAGMAIGGIVGEVYGAGTAFGVASALSVLACLLTAVAIPETHGADRSTNVGLGNLDFSPPVLIAGGANFALLFTYNGVVFATLVSFLDVINAGTVTIGAQGTSGVLIGLSVLTGSVFSVAGGKASDLIAHRLPVILSCLGCLSVGVFLLAFGSTMPVLVASVLLLGAGQGGVGGPLVSMLGDLTASDRMGRATGTYNAFGDLGASVGLLVSLPLAEAIGFGSLYALSACVPIIAGALVTGGLYTTYGGIPSVVGS</sequence>
<dbReference type="EMBL" id="CP007056">
    <property type="protein sequence ID" value="AHG01478.1"/>
    <property type="molecule type" value="Genomic_DNA"/>
</dbReference>
<dbReference type="RefSeq" id="WP_049954375.1">
    <property type="nucleotide sequence ID" value="NZ_CP007056.1"/>
</dbReference>
<dbReference type="InterPro" id="IPR050930">
    <property type="entry name" value="MFS_Vesicular_Transporter"/>
</dbReference>
<dbReference type="AlphaFoldDB" id="W0JWP8"/>
<keyword evidence="5 6" id="KW-0472">Membrane</keyword>
<evidence type="ECO:0000256" key="3">
    <source>
        <dbReference type="ARBA" id="ARBA00022692"/>
    </source>
</evidence>
<feature type="transmembrane region" description="Helical" evidence="6">
    <location>
        <begin position="349"/>
        <end position="369"/>
    </location>
</feature>
<feature type="transmembrane region" description="Helical" evidence="6">
    <location>
        <begin position="250"/>
        <end position="271"/>
    </location>
</feature>
<feature type="transmembrane region" description="Helical" evidence="6">
    <location>
        <begin position="142"/>
        <end position="161"/>
    </location>
</feature>
<proteinExistence type="predicted"/>